<keyword evidence="12" id="KW-1185">Reference proteome</keyword>
<name>A0A1G9B1Y4_9PROT</name>
<dbReference type="RefSeq" id="WP_091470799.1">
    <property type="nucleotide sequence ID" value="NZ_FNFX01000002.1"/>
</dbReference>
<dbReference type="GO" id="GO:0017061">
    <property type="term" value="F:S-methyl-5-thioadenosine phosphorylase activity"/>
    <property type="evidence" value="ECO:0007669"/>
    <property type="project" value="UniProtKB-EC"/>
</dbReference>
<evidence type="ECO:0000256" key="8">
    <source>
        <dbReference type="ARBA" id="ARBA00048968"/>
    </source>
</evidence>
<evidence type="ECO:0000313" key="11">
    <source>
        <dbReference type="EMBL" id="SDK33114.1"/>
    </source>
</evidence>
<protein>
    <recommendedName>
        <fullName evidence="10">Purine nucleoside phosphorylase</fullName>
    </recommendedName>
</protein>
<keyword evidence="3" id="KW-0808">Transferase</keyword>
<dbReference type="InterPro" id="IPR038371">
    <property type="entry name" value="Cu_polyphenol_OxRdtase_sf"/>
</dbReference>
<dbReference type="InterPro" id="IPR003730">
    <property type="entry name" value="Cu_polyphenol_OxRdtase"/>
</dbReference>
<dbReference type="NCBIfam" id="TIGR00726">
    <property type="entry name" value="peptidoglycan editing factor PgeF"/>
    <property type="match status" value="1"/>
</dbReference>
<organism evidence="11 12">
    <name type="scientific">Methylophilus rhizosphaerae</name>
    <dbReference type="NCBI Taxonomy" id="492660"/>
    <lineage>
        <taxon>Bacteria</taxon>
        <taxon>Pseudomonadati</taxon>
        <taxon>Pseudomonadota</taxon>
        <taxon>Betaproteobacteria</taxon>
        <taxon>Nitrosomonadales</taxon>
        <taxon>Methylophilaceae</taxon>
        <taxon>Methylophilus</taxon>
    </lineage>
</organism>
<comment type="catalytic activity">
    <reaction evidence="1">
        <text>inosine + phosphate = alpha-D-ribose 1-phosphate + hypoxanthine</text>
        <dbReference type="Rhea" id="RHEA:27646"/>
        <dbReference type="ChEBI" id="CHEBI:17368"/>
        <dbReference type="ChEBI" id="CHEBI:17596"/>
        <dbReference type="ChEBI" id="CHEBI:43474"/>
        <dbReference type="ChEBI" id="CHEBI:57720"/>
        <dbReference type="EC" id="2.4.2.1"/>
    </reaction>
    <physiologicalReaction direction="left-to-right" evidence="1">
        <dbReference type="Rhea" id="RHEA:27647"/>
    </physiologicalReaction>
</comment>
<comment type="catalytic activity">
    <reaction evidence="7">
        <text>adenosine + H2O + H(+) = inosine + NH4(+)</text>
        <dbReference type="Rhea" id="RHEA:24408"/>
        <dbReference type="ChEBI" id="CHEBI:15377"/>
        <dbReference type="ChEBI" id="CHEBI:15378"/>
        <dbReference type="ChEBI" id="CHEBI:16335"/>
        <dbReference type="ChEBI" id="CHEBI:17596"/>
        <dbReference type="ChEBI" id="CHEBI:28938"/>
        <dbReference type="EC" id="3.5.4.4"/>
    </reaction>
    <physiologicalReaction direction="left-to-right" evidence="7">
        <dbReference type="Rhea" id="RHEA:24409"/>
    </physiologicalReaction>
</comment>
<evidence type="ECO:0000313" key="12">
    <source>
        <dbReference type="Proteomes" id="UP000198629"/>
    </source>
</evidence>
<keyword evidence="6" id="KW-0862">Zinc</keyword>
<dbReference type="InterPro" id="IPR011324">
    <property type="entry name" value="Cytotoxic_necrot_fac-like_cat"/>
</dbReference>
<dbReference type="PANTHER" id="PTHR30616:SF2">
    <property type="entry name" value="PURINE NUCLEOSIDE PHOSPHORYLASE LACC1"/>
    <property type="match status" value="1"/>
</dbReference>
<evidence type="ECO:0000256" key="6">
    <source>
        <dbReference type="ARBA" id="ARBA00022833"/>
    </source>
</evidence>
<dbReference type="OrthoDB" id="4279at2"/>
<dbReference type="EMBL" id="FNFX01000002">
    <property type="protein sequence ID" value="SDK33114.1"/>
    <property type="molecule type" value="Genomic_DNA"/>
</dbReference>
<dbReference type="AlphaFoldDB" id="A0A1G9B1Y4"/>
<sequence length="242" mass="26233">MPQLPLMIPDWPAPANVKALQTTRQGGISQGVYASLNLGDHVRDHPQHVAHNRQLLSDYLPSEPVWLNQVHGVRVIDAAVASCVESADASFTTRKQVVCVTMTADCLPVLLCDQAGTAVAAIHAGWRSLCDGVIEATINAMPAAGNQLMAWLGPAIGPEAFEVGIEVKAQFIAQDAHAESAFKPHGEKWLGDLYTIARERLQASGITQIYGGNHCTFSEPETFFSFRRDGDTGRMASMIWLE</sequence>
<comment type="catalytic activity">
    <reaction evidence="8">
        <text>adenosine + phosphate = alpha-D-ribose 1-phosphate + adenine</text>
        <dbReference type="Rhea" id="RHEA:27642"/>
        <dbReference type="ChEBI" id="CHEBI:16335"/>
        <dbReference type="ChEBI" id="CHEBI:16708"/>
        <dbReference type="ChEBI" id="CHEBI:43474"/>
        <dbReference type="ChEBI" id="CHEBI:57720"/>
        <dbReference type="EC" id="2.4.2.1"/>
    </reaction>
    <physiologicalReaction direction="left-to-right" evidence="8">
        <dbReference type="Rhea" id="RHEA:27643"/>
    </physiologicalReaction>
</comment>
<evidence type="ECO:0000256" key="10">
    <source>
        <dbReference type="RuleBase" id="RU361274"/>
    </source>
</evidence>
<evidence type="ECO:0000256" key="4">
    <source>
        <dbReference type="ARBA" id="ARBA00022723"/>
    </source>
</evidence>
<dbReference type="Proteomes" id="UP000198629">
    <property type="component" value="Unassembled WGS sequence"/>
</dbReference>
<dbReference type="CDD" id="cd16833">
    <property type="entry name" value="YfiH"/>
    <property type="match status" value="1"/>
</dbReference>
<gene>
    <name evidence="11" type="ORF">SAMN05192566_0925</name>
</gene>
<reference evidence="12" key="1">
    <citation type="submission" date="2016-10" db="EMBL/GenBank/DDBJ databases">
        <authorList>
            <person name="Varghese N."/>
            <person name="Submissions S."/>
        </authorList>
    </citation>
    <scope>NUCLEOTIDE SEQUENCE [LARGE SCALE GENOMIC DNA]</scope>
    <source>
        <strain evidence="12">CBMB127</strain>
    </source>
</reference>
<dbReference type="Gene3D" id="3.60.140.10">
    <property type="entry name" value="CNF1/YfiH-like putative cysteine hydrolases"/>
    <property type="match status" value="1"/>
</dbReference>
<comment type="catalytic activity">
    <reaction evidence="9">
        <text>S-methyl-5'-thioadenosine + phosphate = 5-(methylsulfanyl)-alpha-D-ribose 1-phosphate + adenine</text>
        <dbReference type="Rhea" id="RHEA:11852"/>
        <dbReference type="ChEBI" id="CHEBI:16708"/>
        <dbReference type="ChEBI" id="CHEBI:17509"/>
        <dbReference type="ChEBI" id="CHEBI:43474"/>
        <dbReference type="ChEBI" id="CHEBI:58533"/>
        <dbReference type="EC" id="2.4.2.28"/>
    </reaction>
    <physiologicalReaction direction="left-to-right" evidence="9">
        <dbReference type="Rhea" id="RHEA:11853"/>
    </physiologicalReaction>
</comment>
<dbReference type="GO" id="GO:0016787">
    <property type="term" value="F:hydrolase activity"/>
    <property type="evidence" value="ECO:0007669"/>
    <property type="project" value="UniProtKB-KW"/>
</dbReference>
<dbReference type="PANTHER" id="PTHR30616">
    <property type="entry name" value="UNCHARACTERIZED PROTEIN YFIH"/>
    <property type="match status" value="1"/>
</dbReference>
<comment type="similarity">
    <text evidence="2 10">Belongs to the purine nucleoside phosphorylase YfiH/LACC1 family.</text>
</comment>
<dbReference type="STRING" id="492660.SAMN05192566_0925"/>
<evidence type="ECO:0000256" key="3">
    <source>
        <dbReference type="ARBA" id="ARBA00022679"/>
    </source>
</evidence>
<keyword evidence="4" id="KW-0479">Metal-binding</keyword>
<dbReference type="GO" id="GO:0005507">
    <property type="term" value="F:copper ion binding"/>
    <property type="evidence" value="ECO:0007669"/>
    <property type="project" value="TreeGrafter"/>
</dbReference>
<evidence type="ECO:0000256" key="7">
    <source>
        <dbReference type="ARBA" id="ARBA00047989"/>
    </source>
</evidence>
<evidence type="ECO:0000256" key="1">
    <source>
        <dbReference type="ARBA" id="ARBA00000553"/>
    </source>
</evidence>
<accession>A0A1G9B1Y4</accession>
<evidence type="ECO:0000256" key="9">
    <source>
        <dbReference type="ARBA" id="ARBA00049893"/>
    </source>
</evidence>
<keyword evidence="5" id="KW-0378">Hydrolase</keyword>
<dbReference type="Pfam" id="PF02578">
    <property type="entry name" value="Cu-oxidase_4"/>
    <property type="match status" value="1"/>
</dbReference>
<evidence type="ECO:0000256" key="5">
    <source>
        <dbReference type="ARBA" id="ARBA00022801"/>
    </source>
</evidence>
<evidence type="ECO:0000256" key="2">
    <source>
        <dbReference type="ARBA" id="ARBA00007353"/>
    </source>
</evidence>
<proteinExistence type="inferred from homology"/>
<dbReference type="SUPFAM" id="SSF64438">
    <property type="entry name" value="CNF1/YfiH-like putative cysteine hydrolases"/>
    <property type="match status" value="1"/>
</dbReference>